<organism evidence="4 5">
    <name type="scientific">Cylicocyclus nassatus</name>
    <name type="common">Nematode worm</name>
    <dbReference type="NCBI Taxonomy" id="53992"/>
    <lineage>
        <taxon>Eukaryota</taxon>
        <taxon>Metazoa</taxon>
        <taxon>Ecdysozoa</taxon>
        <taxon>Nematoda</taxon>
        <taxon>Chromadorea</taxon>
        <taxon>Rhabditida</taxon>
        <taxon>Rhabditina</taxon>
        <taxon>Rhabditomorpha</taxon>
        <taxon>Strongyloidea</taxon>
        <taxon>Strongylidae</taxon>
        <taxon>Cylicocyclus</taxon>
    </lineage>
</organism>
<dbReference type="InterPro" id="IPR001853">
    <property type="entry name" value="DSBA-like_thioredoxin_dom"/>
</dbReference>
<dbReference type="Proteomes" id="UP001176961">
    <property type="component" value="Unassembled WGS sequence"/>
</dbReference>
<dbReference type="GO" id="GO:0004602">
    <property type="term" value="F:glutathione peroxidase activity"/>
    <property type="evidence" value="ECO:0007669"/>
    <property type="project" value="TreeGrafter"/>
</dbReference>
<feature type="domain" description="DSBA-like thioredoxin" evidence="3">
    <location>
        <begin position="7"/>
        <end position="207"/>
    </location>
</feature>
<name>A0AA36H3A0_CYLNA</name>
<dbReference type="GO" id="GO:0004364">
    <property type="term" value="F:glutathione transferase activity"/>
    <property type="evidence" value="ECO:0007669"/>
    <property type="project" value="UniProtKB-UniRule"/>
</dbReference>
<proteinExistence type="inferred from homology"/>
<comment type="caution">
    <text evidence="4">The sequence shown here is derived from an EMBL/GenBank/DDBJ whole genome shotgun (WGS) entry which is preliminary data.</text>
</comment>
<dbReference type="AlphaFoldDB" id="A0AA36H3A0"/>
<sequence>MPPRIPVDFFFDVFSPYSWIGFEGLLRYKNVWPIDVRLRPFYLAGIIKSTKNPGAPMMLAQKHKYMEMDLKRNSKYWGIPVSLPKDFKDIVFTNSSAGAQRLLIAVQRRQQAKMEQMARAMWRRMFTEHTGVLDRNALLEILNSLNVKNAEAMLEASTSNDIKEVLRSNTDDALAMGCFGAPWIHVHTPSGNVEPFFGSDRLPLIGDLIGEDFQGPLKQFAEDF</sequence>
<comment type="similarity">
    <text evidence="1">Belongs to the GST superfamily. Kappa family.</text>
</comment>
<gene>
    <name evidence="4" type="ORF">CYNAS_LOCUS14938</name>
</gene>
<evidence type="ECO:0000313" key="5">
    <source>
        <dbReference type="Proteomes" id="UP001176961"/>
    </source>
</evidence>
<dbReference type="PANTHER" id="PTHR42943:SF2">
    <property type="entry name" value="GLUTATHIONE S-TRANSFERASE KAPPA 1"/>
    <property type="match status" value="1"/>
</dbReference>
<dbReference type="GO" id="GO:0006749">
    <property type="term" value="P:glutathione metabolic process"/>
    <property type="evidence" value="ECO:0007669"/>
    <property type="project" value="TreeGrafter"/>
</dbReference>
<dbReference type="FunFam" id="3.40.30.10:FF:000325">
    <property type="entry name" value="Glutathione S-transferase kappa"/>
    <property type="match status" value="1"/>
</dbReference>
<dbReference type="EMBL" id="CATQJL010000305">
    <property type="protein sequence ID" value="CAJ0602955.1"/>
    <property type="molecule type" value="Genomic_DNA"/>
</dbReference>
<dbReference type="InterPro" id="IPR051924">
    <property type="entry name" value="GST_Kappa/NadH"/>
</dbReference>
<keyword evidence="5" id="KW-1185">Reference proteome</keyword>
<keyword evidence="1" id="KW-0808">Transferase</keyword>
<feature type="active site" description="Nucleophile" evidence="2">
    <location>
        <position position="15"/>
    </location>
</feature>
<evidence type="ECO:0000256" key="2">
    <source>
        <dbReference type="PIRSR" id="PIRSR006386-1"/>
    </source>
</evidence>
<evidence type="ECO:0000256" key="1">
    <source>
        <dbReference type="PIRNR" id="PIRNR006386"/>
    </source>
</evidence>
<protein>
    <recommendedName>
        <fullName evidence="1">Glutathione S-transferase kappa</fullName>
        <ecNumber evidence="1">2.5.1.18</ecNumber>
    </recommendedName>
</protein>
<dbReference type="Pfam" id="PF01323">
    <property type="entry name" value="DSBA"/>
    <property type="match status" value="1"/>
</dbReference>
<dbReference type="PANTHER" id="PTHR42943">
    <property type="entry name" value="GLUTATHIONE S-TRANSFERASE KAPPA"/>
    <property type="match status" value="1"/>
</dbReference>
<dbReference type="EC" id="2.5.1.18" evidence="1"/>
<dbReference type="InterPro" id="IPR014440">
    <property type="entry name" value="HCCAis_GSTk"/>
</dbReference>
<comment type="catalytic activity">
    <reaction evidence="1">
        <text>RX + glutathione = an S-substituted glutathione + a halide anion + H(+)</text>
        <dbReference type="Rhea" id="RHEA:16437"/>
        <dbReference type="ChEBI" id="CHEBI:15378"/>
        <dbReference type="ChEBI" id="CHEBI:16042"/>
        <dbReference type="ChEBI" id="CHEBI:17792"/>
        <dbReference type="ChEBI" id="CHEBI:57925"/>
        <dbReference type="ChEBI" id="CHEBI:90779"/>
        <dbReference type="EC" id="2.5.1.18"/>
    </reaction>
</comment>
<dbReference type="GO" id="GO:0005777">
    <property type="term" value="C:peroxisome"/>
    <property type="evidence" value="ECO:0007669"/>
    <property type="project" value="TreeGrafter"/>
</dbReference>
<evidence type="ECO:0000259" key="3">
    <source>
        <dbReference type="Pfam" id="PF01323"/>
    </source>
</evidence>
<dbReference type="PIRSF" id="PIRSF006386">
    <property type="entry name" value="HCCAis_GSTk"/>
    <property type="match status" value="1"/>
</dbReference>
<dbReference type="GO" id="GO:0005739">
    <property type="term" value="C:mitochondrion"/>
    <property type="evidence" value="ECO:0007669"/>
    <property type="project" value="TreeGrafter"/>
</dbReference>
<dbReference type="SUPFAM" id="SSF52833">
    <property type="entry name" value="Thioredoxin-like"/>
    <property type="match status" value="1"/>
</dbReference>
<evidence type="ECO:0000313" key="4">
    <source>
        <dbReference type="EMBL" id="CAJ0602955.1"/>
    </source>
</evidence>
<dbReference type="InterPro" id="IPR036249">
    <property type="entry name" value="Thioredoxin-like_sf"/>
</dbReference>
<reference evidence="4" key="1">
    <citation type="submission" date="2023-07" db="EMBL/GenBank/DDBJ databases">
        <authorList>
            <consortium name="CYATHOMIX"/>
        </authorList>
    </citation>
    <scope>NUCLEOTIDE SEQUENCE</scope>
    <source>
        <strain evidence="4">N/A</strain>
    </source>
</reference>
<dbReference type="Gene3D" id="3.40.30.10">
    <property type="entry name" value="Glutaredoxin"/>
    <property type="match status" value="1"/>
</dbReference>
<accession>A0AA36H3A0</accession>